<dbReference type="Gene3D" id="1.10.357.10">
    <property type="entry name" value="Tetracycline Repressor, domain 2"/>
    <property type="match status" value="1"/>
</dbReference>
<dbReference type="SUPFAM" id="SSF48498">
    <property type="entry name" value="Tetracyclin repressor-like, C-terminal domain"/>
    <property type="match status" value="1"/>
</dbReference>
<keyword evidence="4" id="KW-0804">Transcription</keyword>
<dbReference type="Gene3D" id="1.10.10.60">
    <property type="entry name" value="Homeodomain-like"/>
    <property type="match status" value="1"/>
</dbReference>
<sequence>MTSTMRTKATSQYRAELKERIIQSAVENFARNGFDKTRMEDIAASSGLAKGTLYLYFKSKEDLFFALCEYNLEQLRNQLSRSFNKKENIMSDAERFYDEYQRASLGGDMIWFEMIALSTRNPKLRKILAEYQNKVYQAVKEFLKAQIERGFFRKDIDVDTIAAGLMALYNGLATNKLLLQTSNSESQRVWTETIRAIIGAAASKR</sequence>
<evidence type="ECO:0000313" key="7">
    <source>
        <dbReference type="EMBL" id="AIC17037.1"/>
    </source>
</evidence>
<evidence type="ECO:0000256" key="2">
    <source>
        <dbReference type="ARBA" id="ARBA00023015"/>
    </source>
</evidence>
<dbReference type="PROSITE" id="PS50977">
    <property type="entry name" value="HTH_TETR_2"/>
    <property type="match status" value="1"/>
</dbReference>
<dbReference type="PRINTS" id="PR00455">
    <property type="entry name" value="HTHTETR"/>
</dbReference>
<dbReference type="AlphaFoldDB" id="A0A060HVG9"/>
<dbReference type="InterPro" id="IPR001647">
    <property type="entry name" value="HTH_TetR"/>
</dbReference>
<dbReference type="PANTHER" id="PTHR30055:SF226">
    <property type="entry name" value="HTH-TYPE TRANSCRIPTIONAL REGULATOR PKSA"/>
    <property type="match status" value="1"/>
</dbReference>
<evidence type="ECO:0000313" key="8">
    <source>
        <dbReference type="Proteomes" id="UP000027093"/>
    </source>
</evidence>
<gene>
    <name evidence="7" type="ORF">NVIE_027610</name>
</gene>
<keyword evidence="1" id="KW-0678">Repressor</keyword>
<organism evidence="7 8">
    <name type="scientific">Nitrososphaera viennensis EN76</name>
    <dbReference type="NCBI Taxonomy" id="926571"/>
    <lineage>
        <taxon>Archaea</taxon>
        <taxon>Nitrososphaerota</taxon>
        <taxon>Nitrososphaeria</taxon>
        <taxon>Nitrososphaerales</taxon>
        <taxon>Nitrososphaeraceae</taxon>
        <taxon>Nitrososphaera</taxon>
    </lineage>
</organism>
<evidence type="ECO:0000256" key="5">
    <source>
        <dbReference type="PROSITE-ProRule" id="PRU00335"/>
    </source>
</evidence>
<dbReference type="STRING" id="926571.NVIE_027610"/>
<dbReference type="Pfam" id="PF13977">
    <property type="entry name" value="TetR_C_6"/>
    <property type="match status" value="1"/>
</dbReference>
<dbReference type="EMBL" id="CP007536">
    <property type="protein sequence ID" value="AIC17037.1"/>
    <property type="molecule type" value="Genomic_DNA"/>
</dbReference>
<feature type="DNA-binding region" description="H-T-H motif" evidence="5">
    <location>
        <begin position="38"/>
        <end position="57"/>
    </location>
</feature>
<dbReference type="InterPro" id="IPR009057">
    <property type="entry name" value="Homeodomain-like_sf"/>
</dbReference>
<dbReference type="Pfam" id="PF00440">
    <property type="entry name" value="TetR_N"/>
    <property type="match status" value="1"/>
</dbReference>
<protein>
    <submittedName>
        <fullName evidence="7">Putative transcriptional regulator, TetR family</fullName>
    </submittedName>
</protein>
<dbReference type="KEGG" id="nvn:NVIE_027610"/>
<evidence type="ECO:0000259" key="6">
    <source>
        <dbReference type="PROSITE" id="PS50977"/>
    </source>
</evidence>
<dbReference type="InterPro" id="IPR036271">
    <property type="entry name" value="Tet_transcr_reg_TetR-rel_C_sf"/>
</dbReference>
<name>A0A060HVG9_9ARCH</name>
<evidence type="ECO:0000256" key="4">
    <source>
        <dbReference type="ARBA" id="ARBA00023163"/>
    </source>
</evidence>
<dbReference type="InterPro" id="IPR050109">
    <property type="entry name" value="HTH-type_TetR-like_transc_reg"/>
</dbReference>
<dbReference type="PANTHER" id="PTHR30055">
    <property type="entry name" value="HTH-TYPE TRANSCRIPTIONAL REGULATOR RUTR"/>
    <property type="match status" value="1"/>
</dbReference>
<reference evidence="7 8" key="1">
    <citation type="journal article" date="2014" name="Int. J. Syst. Evol. Microbiol.">
        <title>Nitrososphaera viennensis gen. nov., sp. nov., an aerobic and mesophilic, ammonia-oxidizing archaeon from soil and a member of the archaeal phylum Thaumarchaeota.</title>
        <authorList>
            <person name="Stieglmeier M."/>
            <person name="Klingl A."/>
            <person name="Alves R.J."/>
            <person name="Rittmann S.K."/>
            <person name="Melcher M."/>
            <person name="Leisch N."/>
            <person name="Schleper C."/>
        </authorList>
    </citation>
    <scope>NUCLEOTIDE SEQUENCE [LARGE SCALE GENOMIC DNA]</scope>
    <source>
        <strain evidence="7">EN76</strain>
    </source>
</reference>
<dbReference type="HOGENOM" id="CLU_069356_15_12_2"/>
<feature type="domain" description="HTH tetR-type" evidence="6">
    <location>
        <begin position="15"/>
        <end position="75"/>
    </location>
</feature>
<evidence type="ECO:0000256" key="3">
    <source>
        <dbReference type="ARBA" id="ARBA00023125"/>
    </source>
</evidence>
<dbReference type="InterPro" id="IPR039538">
    <property type="entry name" value="BetI_C"/>
</dbReference>
<accession>A0A060HVG9</accession>
<proteinExistence type="predicted"/>
<dbReference type="GO" id="GO:0003700">
    <property type="term" value="F:DNA-binding transcription factor activity"/>
    <property type="evidence" value="ECO:0007669"/>
    <property type="project" value="TreeGrafter"/>
</dbReference>
<evidence type="ECO:0000256" key="1">
    <source>
        <dbReference type="ARBA" id="ARBA00022491"/>
    </source>
</evidence>
<keyword evidence="3 5" id="KW-0238">DNA-binding</keyword>
<keyword evidence="8" id="KW-1185">Reference proteome</keyword>
<dbReference type="SUPFAM" id="SSF46689">
    <property type="entry name" value="Homeodomain-like"/>
    <property type="match status" value="1"/>
</dbReference>
<dbReference type="Proteomes" id="UP000027093">
    <property type="component" value="Chromosome"/>
</dbReference>
<keyword evidence="2" id="KW-0805">Transcription regulation</keyword>
<dbReference type="GO" id="GO:0000976">
    <property type="term" value="F:transcription cis-regulatory region binding"/>
    <property type="evidence" value="ECO:0007669"/>
    <property type="project" value="TreeGrafter"/>
</dbReference>